<protein>
    <submittedName>
        <fullName evidence="1">Uncharacterized protein</fullName>
    </submittedName>
</protein>
<dbReference type="InterPro" id="IPR009044">
    <property type="entry name" value="ssDNA-bd_transcriptional_reg"/>
</dbReference>
<name>A0ABS5U5Q4_9BACT</name>
<dbReference type="Gene3D" id="2.30.31.10">
    <property type="entry name" value="Transcriptional Coactivator Pc4, Chain A"/>
    <property type="match status" value="1"/>
</dbReference>
<keyword evidence="2" id="KW-1185">Reference proteome</keyword>
<reference evidence="1 2" key="1">
    <citation type="submission" date="2021-05" db="EMBL/GenBank/DDBJ databases">
        <title>The draft genome of Geobacter chapellei DSM 13688.</title>
        <authorList>
            <person name="Xu Z."/>
            <person name="Masuda Y."/>
            <person name="Itoh H."/>
            <person name="Senoo K."/>
        </authorList>
    </citation>
    <scope>NUCLEOTIDE SEQUENCE [LARGE SCALE GENOMIC DNA]</scope>
    <source>
        <strain evidence="1 2">DSM 13688</strain>
    </source>
</reference>
<evidence type="ECO:0000313" key="2">
    <source>
        <dbReference type="Proteomes" id="UP000784128"/>
    </source>
</evidence>
<sequence length="92" mass="10695">MHIEKNGIRYFRLPDGDLLPTDRDGEQVLFVAENGNEEVRLIRKLFRGIPYLDLRKFRGTGEDAKPTTKGFIADFDVWEQLAPIISKIFEKE</sequence>
<proteinExistence type="predicted"/>
<gene>
    <name evidence="1" type="ORF">KJB30_04285</name>
</gene>
<dbReference type="EMBL" id="JAHDYS010000003">
    <property type="protein sequence ID" value="MBT1070991.1"/>
    <property type="molecule type" value="Genomic_DNA"/>
</dbReference>
<accession>A0ABS5U5Q4</accession>
<evidence type="ECO:0000313" key="1">
    <source>
        <dbReference type="EMBL" id="MBT1070991.1"/>
    </source>
</evidence>
<dbReference type="Proteomes" id="UP000784128">
    <property type="component" value="Unassembled WGS sequence"/>
</dbReference>
<comment type="caution">
    <text evidence="1">The sequence shown here is derived from an EMBL/GenBank/DDBJ whole genome shotgun (WGS) entry which is preliminary data.</text>
</comment>
<dbReference type="SUPFAM" id="SSF54447">
    <property type="entry name" value="ssDNA-binding transcriptional regulator domain"/>
    <property type="match status" value="1"/>
</dbReference>
<organism evidence="1 2">
    <name type="scientific">Pelotalea chapellei</name>
    <dbReference type="NCBI Taxonomy" id="44671"/>
    <lineage>
        <taxon>Bacteria</taxon>
        <taxon>Pseudomonadati</taxon>
        <taxon>Thermodesulfobacteriota</taxon>
        <taxon>Desulfuromonadia</taxon>
        <taxon>Geobacterales</taxon>
        <taxon>Geobacteraceae</taxon>
        <taxon>Pelotalea</taxon>
    </lineage>
</organism>
<dbReference type="RefSeq" id="WP_214296702.1">
    <property type="nucleotide sequence ID" value="NZ_JAHDYS010000003.1"/>
</dbReference>